<comment type="pathway">
    <text evidence="15">Steroid biosynthesis; zymosterol biosynthesis; zymosterol from lanosterol: step 2/6.</text>
</comment>
<dbReference type="Gene3D" id="1.20.120.1630">
    <property type="match status" value="1"/>
</dbReference>
<reference evidence="21" key="1">
    <citation type="submission" date="2021-01" db="EMBL/GenBank/DDBJ databases">
        <authorList>
            <person name="Corre E."/>
            <person name="Pelletier E."/>
            <person name="Niang G."/>
            <person name="Scheremetjew M."/>
            <person name="Finn R."/>
            <person name="Kale V."/>
            <person name="Holt S."/>
            <person name="Cochrane G."/>
            <person name="Meng A."/>
            <person name="Brown T."/>
            <person name="Cohen L."/>
        </authorList>
    </citation>
    <scope>NUCLEOTIDE SEQUENCE</scope>
    <source>
        <strain evidence="21">SoJaBio B1-5/56/2</strain>
    </source>
</reference>
<feature type="signal peptide" evidence="20">
    <location>
        <begin position="1"/>
        <end position="19"/>
    </location>
</feature>
<dbReference type="AlphaFoldDB" id="A0A7S4L3H8"/>
<dbReference type="GO" id="GO:0050613">
    <property type="term" value="F:Delta14-sterol reductase activity"/>
    <property type="evidence" value="ECO:0007669"/>
    <property type="project" value="UniProtKB-EC"/>
</dbReference>
<gene>
    <name evidence="21" type="ORF">NAES01612_LOCUS14850</name>
</gene>
<sequence>MFLFFFLFFSLFCFFFCGGSIEEERENMSGGKKEELNPKTTEYEFMGPLGAIFMFFGLPGTVYGLFFICLPHDCAKIQTEEPYFIFPKCNFEDFRFFSWDAVAVVLGWFFFQVALERILPGTWIKGTKLRNGDQLDYKMNGLKAMFVSVVAVVAGHYLGYFDLAYLHDDFLALASVTIIFAAIMSVYLYVISFMGKNKLLALGGNSGNPIYDMFIGRELNPRIGSFDLKVFCELRPGLIGWVVLNLGMAAKQISETGSVTPSMILVNIFQFYYVFDALFFEPAIVTTMDITTDGFGFMLCFGDLVWVPFTYTLQCRFLATNSPDLGMIEVAGIVMLQLLGLYIFRGANSQKDKFRKNPNDPAVAHIKYIDTKRGTRLMISGWWGMSRHINYFGDWLMAWAWCLPCGFASPIPYFYVAYFAVLLIHRQIRDDHFCHQKYGKDWDKYCSLVPSRIVPYIY</sequence>
<keyword evidence="7 19" id="KW-1133">Transmembrane helix</keyword>
<keyword evidence="12" id="KW-1207">Sterol metabolism</keyword>
<evidence type="ECO:0000256" key="17">
    <source>
        <dbReference type="ARBA" id="ARBA00077841"/>
    </source>
</evidence>
<evidence type="ECO:0000256" key="8">
    <source>
        <dbReference type="ARBA" id="ARBA00023002"/>
    </source>
</evidence>
<proteinExistence type="inferred from homology"/>
<evidence type="ECO:0000256" key="4">
    <source>
        <dbReference type="ARBA" id="ARBA00022692"/>
    </source>
</evidence>
<keyword evidence="5" id="KW-0521">NADP</keyword>
<feature type="transmembrane region" description="Helical" evidence="19">
    <location>
        <begin position="170"/>
        <end position="190"/>
    </location>
</feature>
<keyword evidence="11 19" id="KW-0472">Membrane</keyword>
<evidence type="ECO:0000256" key="11">
    <source>
        <dbReference type="ARBA" id="ARBA00023136"/>
    </source>
</evidence>
<feature type="transmembrane region" description="Helical" evidence="19">
    <location>
        <begin position="295"/>
        <end position="313"/>
    </location>
</feature>
<organism evidence="21">
    <name type="scientific">Paramoeba aestuarina</name>
    <dbReference type="NCBI Taxonomy" id="180227"/>
    <lineage>
        <taxon>Eukaryota</taxon>
        <taxon>Amoebozoa</taxon>
        <taxon>Discosea</taxon>
        <taxon>Flabellinia</taxon>
        <taxon>Dactylopodida</taxon>
        <taxon>Paramoebidae</taxon>
        <taxon>Paramoeba</taxon>
    </lineage>
</organism>
<keyword evidence="3" id="KW-0444">Lipid biosynthesis</keyword>
<keyword evidence="20" id="KW-0732">Signal</keyword>
<protein>
    <recommendedName>
        <fullName evidence="16">Delta(14)-sterol reductase ERG24</fullName>
    </recommendedName>
    <alternativeName>
        <fullName evidence="18">C-14 sterol reductase ERG24</fullName>
    </alternativeName>
    <alternativeName>
        <fullName evidence="17">Sterol C14-reductase ERG24</fullName>
    </alternativeName>
</protein>
<evidence type="ECO:0000256" key="1">
    <source>
        <dbReference type="ARBA" id="ARBA00004141"/>
    </source>
</evidence>
<keyword evidence="8" id="KW-0560">Oxidoreductase</keyword>
<evidence type="ECO:0000256" key="18">
    <source>
        <dbReference type="ARBA" id="ARBA00083315"/>
    </source>
</evidence>
<evidence type="ECO:0000256" key="7">
    <source>
        <dbReference type="ARBA" id="ARBA00022989"/>
    </source>
</evidence>
<dbReference type="GO" id="GO:0006696">
    <property type="term" value="P:ergosterol biosynthetic process"/>
    <property type="evidence" value="ECO:0007669"/>
    <property type="project" value="TreeGrafter"/>
</dbReference>
<evidence type="ECO:0000256" key="15">
    <source>
        <dbReference type="ARBA" id="ARBA00060638"/>
    </source>
</evidence>
<feature type="transmembrane region" description="Helical" evidence="19">
    <location>
        <begin position="398"/>
        <end position="424"/>
    </location>
</feature>
<evidence type="ECO:0000256" key="13">
    <source>
        <dbReference type="ARBA" id="ARBA00023221"/>
    </source>
</evidence>
<feature type="transmembrane region" description="Helical" evidence="19">
    <location>
        <begin position="45"/>
        <end position="70"/>
    </location>
</feature>
<accession>A0A7S4L3H8</accession>
<dbReference type="PROSITE" id="PS01018">
    <property type="entry name" value="STEROL_REDUCT_2"/>
    <property type="match status" value="1"/>
</dbReference>
<evidence type="ECO:0000256" key="9">
    <source>
        <dbReference type="ARBA" id="ARBA00023011"/>
    </source>
</evidence>
<comment type="subcellular location">
    <subcellularLocation>
        <location evidence="1">Membrane</location>
        <topology evidence="1">Multi-pass membrane protein</topology>
    </subcellularLocation>
</comment>
<dbReference type="InterPro" id="IPR001171">
    <property type="entry name" value="ERG24_DHCR-like"/>
</dbReference>
<evidence type="ECO:0000256" key="16">
    <source>
        <dbReference type="ARBA" id="ARBA00074394"/>
    </source>
</evidence>
<dbReference type="PANTHER" id="PTHR21257:SF52">
    <property type="entry name" value="DELTA(14)-STEROL REDUCTASE TM7SF2"/>
    <property type="match status" value="1"/>
</dbReference>
<evidence type="ECO:0000313" key="21">
    <source>
        <dbReference type="EMBL" id="CAE2313258.1"/>
    </source>
</evidence>
<dbReference type="FunFam" id="1.20.120.1630:FF:000009">
    <property type="entry name" value="C-14 sterol reductase"/>
    <property type="match status" value="1"/>
</dbReference>
<keyword evidence="9" id="KW-0756">Sterol biosynthesis</keyword>
<keyword evidence="13" id="KW-0753">Steroid metabolism</keyword>
<keyword evidence="10" id="KW-0443">Lipid metabolism</keyword>
<dbReference type="GO" id="GO:0005789">
    <property type="term" value="C:endoplasmic reticulum membrane"/>
    <property type="evidence" value="ECO:0007669"/>
    <property type="project" value="TreeGrafter"/>
</dbReference>
<comment type="catalytic activity">
    <reaction evidence="14">
        <text>4,4-dimethyl-5alpha-cholesta-8,24-dien-3beta-ol + NADP(+) = 4,4-dimethyl-5alpha-cholesta-8,14,24-trien-3beta-ol + NADPH + H(+)</text>
        <dbReference type="Rhea" id="RHEA:18561"/>
        <dbReference type="ChEBI" id="CHEBI:15378"/>
        <dbReference type="ChEBI" id="CHEBI:17813"/>
        <dbReference type="ChEBI" id="CHEBI:18364"/>
        <dbReference type="ChEBI" id="CHEBI:57783"/>
        <dbReference type="ChEBI" id="CHEBI:58349"/>
        <dbReference type="EC" id="1.3.1.70"/>
    </reaction>
    <physiologicalReaction direction="right-to-left" evidence="14">
        <dbReference type="Rhea" id="RHEA:18563"/>
    </physiologicalReaction>
</comment>
<evidence type="ECO:0000256" key="5">
    <source>
        <dbReference type="ARBA" id="ARBA00022857"/>
    </source>
</evidence>
<evidence type="ECO:0000256" key="12">
    <source>
        <dbReference type="ARBA" id="ARBA00023166"/>
    </source>
</evidence>
<dbReference type="InterPro" id="IPR018083">
    <property type="entry name" value="Sterol_reductase_CS"/>
</dbReference>
<evidence type="ECO:0000256" key="6">
    <source>
        <dbReference type="ARBA" id="ARBA00022955"/>
    </source>
</evidence>
<feature type="transmembrane region" description="Helical" evidence="19">
    <location>
        <begin position="140"/>
        <end position="158"/>
    </location>
</feature>
<dbReference type="PANTHER" id="PTHR21257">
    <property type="entry name" value="DELTA(14)-STEROL REDUCTASE"/>
    <property type="match status" value="1"/>
</dbReference>
<keyword evidence="6" id="KW-0752">Steroid biosynthesis</keyword>
<dbReference type="PROSITE" id="PS01017">
    <property type="entry name" value="STEROL_REDUCT_1"/>
    <property type="match status" value="1"/>
</dbReference>
<dbReference type="Pfam" id="PF01222">
    <property type="entry name" value="ERG4_ERG24"/>
    <property type="match status" value="1"/>
</dbReference>
<feature type="transmembrane region" description="Helical" evidence="19">
    <location>
        <begin position="325"/>
        <end position="344"/>
    </location>
</feature>
<evidence type="ECO:0000256" key="2">
    <source>
        <dbReference type="ARBA" id="ARBA00005402"/>
    </source>
</evidence>
<comment type="similarity">
    <text evidence="2">Belongs to the ERG4/ERG24 family.</text>
</comment>
<feature type="chain" id="PRO_5030873910" description="Delta(14)-sterol reductase ERG24" evidence="20">
    <location>
        <begin position="20"/>
        <end position="458"/>
    </location>
</feature>
<evidence type="ECO:0000256" key="19">
    <source>
        <dbReference type="SAM" id="Phobius"/>
    </source>
</evidence>
<keyword evidence="4 19" id="KW-0812">Transmembrane</keyword>
<dbReference type="EMBL" id="HBKR01022733">
    <property type="protein sequence ID" value="CAE2313258.1"/>
    <property type="molecule type" value="Transcribed_RNA"/>
</dbReference>
<evidence type="ECO:0000256" key="20">
    <source>
        <dbReference type="SAM" id="SignalP"/>
    </source>
</evidence>
<feature type="transmembrane region" description="Helical" evidence="19">
    <location>
        <begin position="258"/>
        <end position="275"/>
    </location>
</feature>
<name>A0A7S4L3H8_9EUKA</name>
<evidence type="ECO:0000256" key="10">
    <source>
        <dbReference type="ARBA" id="ARBA00023098"/>
    </source>
</evidence>
<evidence type="ECO:0000256" key="3">
    <source>
        <dbReference type="ARBA" id="ARBA00022516"/>
    </source>
</evidence>
<evidence type="ECO:0000256" key="14">
    <source>
        <dbReference type="ARBA" id="ARBA00052254"/>
    </source>
</evidence>